<feature type="domain" description="Metallo-beta-lactamase" evidence="5">
    <location>
        <begin position="14"/>
        <end position="193"/>
    </location>
</feature>
<dbReference type="RefSeq" id="WP_072781040.1">
    <property type="nucleotide sequence ID" value="NZ_CP045292.1"/>
</dbReference>
<dbReference type="GO" id="GO:0016787">
    <property type="term" value="F:hydrolase activity"/>
    <property type="evidence" value="ECO:0007669"/>
    <property type="project" value="UniProtKB-KW"/>
</dbReference>
<keyword evidence="7" id="KW-1185">Reference proteome</keyword>
<evidence type="ECO:0000256" key="2">
    <source>
        <dbReference type="ARBA" id="ARBA00022723"/>
    </source>
</evidence>
<dbReference type="AlphaFoldDB" id="A0A1M6CIB5"/>
<dbReference type="STRING" id="683124.SAMN05444337_0378"/>
<evidence type="ECO:0000256" key="1">
    <source>
        <dbReference type="ARBA" id="ARBA00001947"/>
    </source>
</evidence>
<dbReference type="Proteomes" id="UP000184232">
    <property type="component" value="Unassembled WGS sequence"/>
</dbReference>
<dbReference type="Gene3D" id="3.60.15.10">
    <property type="entry name" value="Ribonuclease Z/Hydroxyacylglutathione hydrolase-like"/>
    <property type="match status" value="1"/>
</dbReference>
<comment type="cofactor">
    <cofactor evidence="1">
        <name>Zn(2+)</name>
        <dbReference type="ChEBI" id="CHEBI:29105"/>
    </cofactor>
</comment>
<evidence type="ECO:0000313" key="7">
    <source>
        <dbReference type="Proteomes" id="UP000184232"/>
    </source>
</evidence>
<dbReference type="PANTHER" id="PTHR46233:SF3">
    <property type="entry name" value="HYDROXYACYLGLUTATHIONE HYDROLASE GLOC"/>
    <property type="match status" value="1"/>
</dbReference>
<dbReference type="InterPro" id="IPR001279">
    <property type="entry name" value="Metallo-B-lactamas"/>
</dbReference>
<keyword evidence="4" id="KW-0862">Zinc</keyword>
<dbReference type="InterPro" id="IPR051453">
    <property type="entry name" value="MBL_Glyoxalase_II"/>
</dbReference>
<gene>
    <name evidence="6" type="ORF">SAMN05444337_0378</name>
</gene>
<dbReference type="EMBL" id="FQZH01000001">
    <property type="protein sequence ID" value="SHI60448.1"/>
    <property type="molecule type" value="Genomic_DNA"/>
</dbReference>
<dbReference type="InterPro" id="IPR036866">
    <property type="entry name" value="RibonucZ/Hydroxyglut_hydro"/>
</dbReference>
<name>A0A1M6CIB5_9FLAO</name>
<proteinExistence type="predicted"/>
<dbReference type="SMART" id="SM00849">
    <property type="entry name" value="Lactamase_B"/>
    <property type="match status" value="1"/>
</dbReference>
<evidence type="ECO:0000256" key="4">
    <source>
        <dbReference type="ARBA" id="ARBA00022833"/>
    </source>
</evidence>
<keyword evidence="2" id="KW-0479">Metal-binding</keyword>
<dbReference type="GO" id="GO:0046872">
    <property type="term" value="F:metal ion binding"/>
    <property type="evidence" value="ECO:0007669"/>
    <property type="project" value="UniProtKB-KW"/>
</dbReference>
<sequence length="209" mass="23601">MEFKIKKFILKSSNSNTYLIQSEVDEKRCYLIDAGNGIEAINALQPNQNIDAVFLTHAHYDHIADIHYLLKRFPDCLIYCSLETKVALANSKLNLSFYHGTPIEYSGENIVVLNDFDTVTLYPNQKIVAIATPGHHIGCLSFQYQQFCFTGDSLIPEIAVVTKLKTGNKEAALNSIAKLKIHLDLNTIIMPGHGEQINYGNLNWDFFFN</sequence>
<dbReference type="PANTHER" id="PTHR46233">
    <property type="entry name" value="HYDROXYACYLGLUTATHIONE HYDROLASE GLOC"/>
    <property type="match status" value="1"/>
</dbReference>
<reference evidence="6 7" key="1">
    <citation type="submission" date="2016-11" db="EMBL/GenBank/DDBJ databases">
        <authorList>
            <person name="Jaros S."/>
            <person name="Januszkiewicz K."/>
            <person name="Wedrychowicz H."/>
        </authorList>
    </citation>
    <scope>NUCLEOTIDE SEQUENCE [LARGE SCALE GENOMIC DNA]</scope>
    <source>
        <strain evidence="6 7">DSM 22807</strain>
    </source>
</reference>
<organism evidence="6 7">
    <name type="scientific">Flavobacterium haoranii</name>
    <dbReference type="NCBI Taxonomy" id="683124"/>
    <lineage>
        <taxon>Bacteria</taxon>
        <taxon>Pseudomonadati</taxon>
        <taxon>Bacteroidota</taxon>
        <taxon>Flavobacteriia</taxon>
        <taxon>Flavobacteriales</taxon>
        <taxon>Flavobacteriaceae</taxon>
        <taxon>Flavobacterium</taxon>
    </lineage>
</organism>
<keyword evidence="3" id="KW-0378">Hydrolase</keyword>
<dbReference type="Pfam" id="PF00753">
    <property type="entry name" value="Lactamase_B"/>
    <property type="match status" value="1"/>
</dbReference>
<evidence type="ECO:0000313" key="6">
    <source>
        <dbReference type="EMBL" id="SHI60448.1"/>
    </source>
</evidence>
<evidence type="ECO:0000259" key="5">
    <source>
        <dbReference type="SMART" id="SM00849"/>
    </source>
</evidence>
<dbReference type="OrthoDB" id="9802248at2"/>
<evidence type="ECO:0000256" key="3">
    <source>
        <dbReference type="ARBA" id="ARBA00022801"/>
    </source>
</evidence>
<accession>A0A1M6CIB5</accession>
<dbReference type="CDD" id="cd06262">
    <property type="entry name" value="metallo-hydrolase-like_MBL-fold"/>
    <property type="match status" value="1"/>
</dbReference>
<dbReference type="SUPFAM" id="SSF56281">
    <property type="entry name" value="Metallo-hydrolase/oxidoreductase"/>
    <property type="match status" value="1"/>
</dbReference>
<protein>
    <submittedName>
        <fullName evidence="6">Glyoxylase, beta-lactamase superfamily II</fullName>
    </submittedName>
</protein>